<organism evidence="1 2">
    <name type="scientific">Drosophila yakuba</name>
    <name type="common">Fruit fly</name>
    <dbReference type="NCBI Taxonomy" id="7245"/>
    <lineage>
        <taxon>Eukaryota</taxon>
        <taxon>Metazoa</taxon>
        <taxon>Ecdysozoa</taxon>
        <taxon>Arthropoda</taxon>
        <taxon>Hexapoda</taxon>
        <taxon>Insecta</taxon>
        <taxon>Pterygota</taxon>
        <taxon>Neoptera</taxon>
        <taxon>Endopterygota</taxon>
        <taxon>Diptera</taxon>
        <taxon>Brachycera</taxon>
        <taxon>Muscomorpha</taxon>
        <taxon>Ephydroidea</taxon>
        <taxon>Drosophilidae</taxon>
        <taxon>Drosophila</taxon>
        <taxon>Sophophora</taxon>
    </lineage>
</organism>
<dbReference type="OrthoDB" id="7870217at2759"/>
<keyword evidence="2" id="KW-1185">Reference proteome</keyword>
<sequence>MYLTMPNYTTPYRNRCIGCGAEEPVRSIQGCQFKVPQIKDLDKPHSCGLEDFPSENLSSKKAIGCHGHRQSKKHRNSYRRKLNNGLKWSPICTKKRANPDAVHLRQPKPKSVMSSEPFYKAVILREMIRLGRQPNRKFEKAARNAQPINEMYYDSDTLTEQMPYDMGTAEAYKPCIVEMKEVSASPSLENNVQMRRDNSSKEFKILNSTNCSTSFESFAMDAGERGTPGHNFLEEPMEI</sequence>
<dbReference type="AlphaFoldDB" id="A0A0R1DSB6"/>
<dbReference type="EMBL" id="CM000157">
    <property type="protein sequence ID" value="KRJ97953.1"/>
    <property type="molecule type" value="Genomic_DNA"/>
</dbReference>
<reference evidence="1 2" key="2">
    <citation type="journal article" date="2007" name="PLoS Biol.">
        <title>Principles of genome evolution in the Drosophila melanogaster species group.</title>
        <authorList>
            <person name="Ranz J.M."/>
            <person name="Maurin D."/>
            <person name="Chan Y.S."/>
            <person name="von Grotthuss M."/>
            <person name="Hillier L.W."/>
            <person name="Roote J."/>
            <person name="Ashburner M."/>
            <person name="Bergman C.M."/>
        </authorList>
    </citation>
    <scope>NUCLEOTIDE SEQUENCE [LARGE SCALE GENOMIC DNA]</scope>
    <source>
        <strain evidence="2">Tai18E2 / Tucson 14021-0261.01</strain>
    </source>
</reference>
<accession>A0A0R1DSB6</accession>
<evidence type="ECO:0000313" key="2">
    <source>
        <dbReference type="Proteomes" id="UP000002282"/>
    </source>
</evidence>
<evidence type="ECO:0000313" key="1">
    <source>
        <dbReference type="EMBL" id="KRJ97953.1"/>
    </source>
</evidence>
<gene>
    <name evidence="1" type="primary">Dyak\GE28570</name>
    <name evidence="1" type="synonym">GE28570</name>
    <name evidence="1" type="ORF">Dyak_GE28570</name>
</gene>
<protein>
    <submittedName>
        <fullName evidence="1">Uncharacterized protein</fullName>
    </submittedName>
</protein>
<name>A0A0R1DSB6_DROYA</name>
<reference evidence="1 2" key="1">
    <citation type="journal article" date="2007" name="Nature">
        <title>Evolution of genes and genomes on the Drosophila phylogeny.</title>
        <authorList>
            <consortium name="Drosophila 12 Genomes Consortium"/>
            <person name="Clark A.G."/>
            <person name="Eisen M.B."/>
            <person name="Smith D.R."/>
            <person name="Bergman C.M."/>
            <person name="Oliver B."/>
            <person name="Markow T.A."/>
            <person name="Kaufman T.C."/>
            <person name="Kellis M."/>
            <person name="Gelbart W."/>
            <person name="Iyer V.N."/>
            <person name="Pollard D.A."/>
            <person name="Sackton T.B."/>
            <person name="Larracuente A.M."/>
            <person name="Singh N.D."/>
            <person name="Abad J.P."/>
            <person name="Abt D.N."/>
            <person name="Adryan B."/>
            <person name="Aguade M."/>
            <person name="Akashi H."/>
            <person name="Anderson W.W."/>
            <person name="Aquadro C.F."/>
            <person name="Ardell D.H."/>
            <person name="Arguello R."/>
            <person name="Artieri C.G."/>
            <person name="Barbash D.A."/>
            <person name="Barker D."/>
            <person name="Barsanti P."/>
            <person name="Batterham P."/>
            <person name="Batzoglou S."/>
            <person name="Begun D."/>
            <person name="Bhutkar A."/>
            <person name="Blanco E."/>
            <person name="Bosak S.A."/>
            <person name="Bradley R.K."/>
            <person name="Brand A.D."/>
            <person name="Brent M.R."/>
            <person name="Brooks A.N."/>
            <person name="Brown R.H."/>
            <person name="Butlin R.K."/>
            <person name="Caggese C."/>
            <person name="Calvi B.R."/>
            <person name="Bernardo de Carvalho A."/>
            <person name="Caspi A."/>
            <person name="Castrezana S."/>
            <person name="Celniker S.E."/>
            <person name="Chang J.L."/>
            <person name="Chapple C."/>
            <person name="Chatterji S."/>
            <person name="Chinwalla A."/>
            <person name="Civetta A."/>
            <person name="Clifton S.W."/>
            <person name="Comeron J.M."/>
            <person name="Costello J.C."/>
            <person name="Coyne J.A."/>
            <person name="Daub J."/>
            <person name="David R.G."/>
            <person name="Delcher A.L."/>
            <person name="Delehaunty K."/>
            <person name="Do C.B."/>
            <person name="Ebling H."/>
            <person name="Edwards K."/>
            <person name="Eickbush T."/>
            <person name="Evans J.D."/>
            <person name="Filipski A."/>
            <person name="Findeiss S."/>
            <person name="Freyhult E."/>
            <person name="Fulton L."/>
            <person name="Fulton R."/>
            <person name="Garcia A.C."/>
            <person name="Gardiner A."/>
            <person name="Garfield D.A."/>
            <person name="Garvin B.E."/>
            <person name="Gibson G."/>
            <person name="Gilbert D."/>
            <person name="Gnerre S."/>
            <person name="Godfrey J."/>
            <person name="Good R."/>
            <person name="Gotea V."/>
            <person name="Gravely B."/>
            <person name="Greenberg A.J."/>
            <person name="Griffiths-Jones S."/>
            <person name="Gross S."/>
            <person name="Guigo R."/>
            <person name="Gustafson E.A."/>
            <person name="Haerty W."/>
            <person name="Hahn M.W."/>
            <person name="Halligan D.L."/>
            <person name="Halpern A.L."/>
            <person name="Halter G.M."/>
            <person name="Han M.V."/>
            <person name="Heger A."/>
            <person name="Hillier L."/>
            <person name="Hinrichs A.S."/>
            <person name="Holmes I."/>
            <person name="Hoskins R.A."/>
            <person name="Hubisz M.J."/>
            <person name="Hultmark D."/>
            <person name="Huntley M.A."/>
            <person name="Jaffe D.B."/>
            <person name="Jagadeeshan S."/>
            <person name="Jeck W.R."/>
            <person name="Johnson J."/>
            <person name="Jones C.D."/>
            <person name="Jordan W.C."/>
            <person name="Karpen G.H."/>
            <person name="Kataoka E."/>
            <person name="Keightley P.D."/>
            <person name="Kheradpour P."/>
            <person name="Kirkness E.F."/>
            <person name="Koerich L.B."/>
            <person name="Kristiansen K."/>
            <person name="Kudrna D."/>
            <person name="Kulathinal R.J."/>
            <person name="Kumar S."/>
            <person name="Kwok R."/>
            <person name="Lander E."/>
            <person name="Langley C.H."/>
            <person name="Lapoint R."/>
            <person name="Lazzaro B.P."/>
            <person name="Lee S.J."/>
            <person name="Levesque L."/>
            <person name="Li R."/>
            <person name="Lin C.F."/>
            <person name="Lin M.F."/>
            <person name="Lindblad-Toh K."/>
            <person name="Llopart A."/>
            <person name="Long M."/>
            <person name="Low L."/>
            <person name="Lozovsky E."/>
            <person name="Lu J."/>
            <person name="Luo M."/>
            <person name="Machado C.A."/>
            <person name="Makalowski W."/>
            <person name="Marzo M."/>
            <person name="Matsuda M."/>
            <person name="Matzkin L."/>
            <person name="McAllister B."/>
            <person name="McBride C.S."/>
            <person name="McKernan B."/>
            <person name="McKernan K."/>
            <person name="Mendez-Lago M."/>
            <person name="Minx P."/>
            <person name="Mollenhauer M.U."/>
            <person name="Montooth K."/>
            <person name="Mount S.M."/>
            <person name="Mu X."/>
            <person name="Myers E."/>
            <person name="Negre B."/>
            <person name="Newfeld S."/>
            <person name="Nielsen R."/>
            <person name="Noor M.A."/>
            <person name="O'Grady P."/>
            <person name="Pachter L."/>
            <person name="Papaceit M."/>
            <person name="Parisi M.J."/>
            <person name="Parisi M."/>
            <person name="Parts L."/>
            <person name="Pedersen J.S."/>
            <person name="Pesole G."/>
            <person name="Phillippy A.M."/>
            <person name="Ponting C.P."/>
            <person name="Pop M."/>
            <person name="Porcelli D."/>
            <person name="Powell J.R."/>
            <person name="Prohaska S."/>
            <person name="Pruitt K."/>
            <person name="Puig M."/>
            <person name="Quesneville H."/>
            <person name="Ram K.R."/>
            <person name="Rand D."/>
            <person name="Rasmussen M.D."/>
            <person name="Reed L.K."/>
            <person name="Reenan R."/>
            <person name="Reily A."/>
            <person name="Remington K.A."/>
            <person name="Rieger T.T."/>
            <person name="Ritchie M.G."/>
            <person name="Robin C."/>
            <person name="Rogers Y.H."/>
            <person name="Rohde C."/>
            <person name="Rozas J."/>
            <person name="Rubenfield M.J."/>
            <person name="Ruiz A."/>
            <person name="Russo S."/>
            <person name="Salzberg S.L."/>
            <person name="Sanchez-Gracia A."/>
            <person name="Saranga D.J."/>
            <person name="Sato H."/>
            <person name="Schaeffer S.W."/>
            <person name="Schatz M.C."/>
            <person name="Schlenke T."/>
            <person name="Schwartz R."/>
            <person name="Segarra C."/>
            <person name="Singh R.S."/>
            <person name="Sirot L."/>
            <person name="Sirota M."/>
            <person name="Sisneros N.B."/>
            <person name="Smith C.D."/>
            <person name="Smith T.F."/>
            <person name="Spieth J."/>
            <person name="Stage D.E."/>
            <person name="Stark A."/>
            <person name="Stephan W."/>
            <person name="Strausberg R.L."/>
            <person name="Strempel S."/>
            <person name="Sturgill D."/>
            <person name="Sutton G."/>
            <person name="Sutton G.G."/>
            <person name="Tao W."/>
            <person name="Teichmann S."/>
            <person name="Tobari Y.N."/>
            <person name="Tomimura Y."/>
            <person name="Tsolas J.M."/>
            <person name="Valente V.L."/>
            <person name="Venter E."/>
            <person name="Venter J.C."/>
            <person name="Vicario S."/>
            <person name="Vieira F.G."/>
            <person name="Vilella A.J."/>
            <person name="Villasante A."/>
            <person name="Walenz B."/>
            <person name="Wang J."/>
            <person name="Wasserman M."/>
            <person name="Watts T."/>
            <person name="Wilson D."/>
            <person name="Wilson R.K."/>
            <person name="Wing R.A."/>
            <person name="Wolfner M.F."/>
            <person name="Wong A."/>
            <person name="Wong G.K."/>
            <person name="Wu C.I."/>
            <person name="Wu G."/>
            <person name="Yamamoto D."/>
            <person name="Yang H.P."/>
            <person name="Yang S.P."/>
            <person name="Yorke J.A."/>
            <person name="Yoshida K."/>
            <person name="Zdobnov E."/>
            <person name="Zhang P."/>
            <person name="Zhang Y."/>
            <person name="Zimin A.V."/>
            <person name="Baldwin J."/>
            <person name="Abdouelleil A."/>
            <person name="Abdulkadir J."/>
            <person name="Abebe A."/>
            <person name="Abera B."/>
            <person name="Abreu J."/>
            <person name="Acer S.C."/>
            <person name="Aftuck L."/>
            <person name="Alexander A."/>
            <person name="An P."/>
            <person name="Anderson E."/>
            <person name="Anderson S."/>
            <person name="Arachi H."/>
            <person name="Azer M."/>
            <person name="Bachantsang P."/>
            <person name="Barry A."/>
            <person name="Bayul T."/>
            <person name="Berlin A."/>
            <person name="Bessette D."/>
            <person name="Bloom T."/>
            <person name="Blye J."/>
            <person name="Boguslavskiy L."/>
            <person name="Bonnet C."/>
            <person name="Boukhgalter B."/>
            <person name="Bourzgui I."/>
            <person name="Brown A."/>
            <person name="Cahill P."/>
            <person name="Channer S."/>
            <person name="Cheshatsang Y."/>
            <person name="Chuda L."/>
            <person name="Citroen M."/>
            <person name="Collymore A."/>
            <person name="Cooke P."/>
            <person name="Costello M."/>
            <person name="D'Aco K."/>
            <person name="Daza R."/>
            <person name="De Haan G."/>
            <person name="DeGray S."/>
            <person name="DeMaso C."/>
            <person name="Dhargay N."/>
            <person name="Dooley K."/>
            <person name="Dooley E."/>
            <person name="Doricent M."/>
            <person name="Dorje P."/>
            <person name="Dorjee K."/>
            <person name="Dupes A."/>
            <person name="Elong R."/>
            <person name="Falk J."/>
            <person name="Farina A."/>
            <person name="Faro S."/>
            <person name="Ferguson D."/>
            <person name="Fisher S."/>
            <person name="Foley C.D."/>
            <person name="Franke A."/>
            <person name="Friedrich D."/>
            <person name="Gadbois L."/>
            <person name="Gearin G."/>
            <person name="Gearin C.R."/>
            <person name="Giannoukos G."/>
            <person name="Goode T."/>
            <person name="Graham J."/>
            <person name="Grandbois E."/>
            <person name="Grewal S."/>
            <person name="Gyaltsen K."/>
            <person name="Hafez N."/>
            <person name="Hagos B."/>
            <person name="Hall J."/>
            <person name="Henson C."/>
            <person name="Hollinger A."/>
            <person name="Honan T."/>
            <person name="Huard M.D."/>
            <person name="Hughes L."/>
            <person name="Hurhula B."/>
            <person name="Husby M.E."/>
            <person name="Kamat A."/>
            <person name="Kanga B."/>
            <person name="Kashin S."/>
            <person name="Khazanovich D."/>
            <person name="Kisner P."/>
            <person name="Lance K."/>
            <person name="Lara M."/>
            <person name="Lee W."/>
            <person name="Lennon N."/>
            <person name="Letendre F."/>
            <person name="LeVine R."/>
            <person name="Lipovsky A."/>
            <person name="Liu X."/>
            <person name="Liu J."/>
            <person name="Liu S."/>
            <person name="Lokyitsang T."/>
            <person name="Lokyitsang Y."/>
            <person name="Lubonja R."/>
            <person name="Lui A."/>
            <person name="MacDonald P."/>
            <person name="Magnisalis V."/>
            <person name="Maru K."/>
            <person name="Matthews C."/>
            <person name="McCusker W."/>
            <person name="McDonough S."/>
            <person name="Mehta T."/>
            <person name="Meldrim J."/>
            <person name="Meneus L."/>
            <person name="Mihai O."/>
            <person name="Mihalev A."/>
            <person name="Mihova T."/>
            <person name="Mittelman R."/>
            <person name="Mlenga V."/>
            <person name="Montmayeur A."/>
            <person name="Mulrain L."/>
            <person name="Navidi A."/>
            <person name="Naylor J."/>
            <person name="Negash T."/>
            <person name="Nguyen T."/>
            <person name="Nguyen N."/>
            <person name="Nicol R."/>
            <person name="Norbu C."/>
            <person name="Norbu N."/>
            <person name="Novod N."/>
            <person name="O'Neill B."/>
            <person name="Osman S."/>
            <person name="Markiewicz E."/>
            <person name="Oyono O.L."/>
            <person name="Patti C."/>
            <person name="Phunkhang P."/>
            <person name="Pierre F."/>
            <person name="Priest M."/>
            <person name="Raghuraman S."/>
            <person name="Rege F."/>
            <person name="Reyes R."/>
            <person name="Rise C."/>
            <person name="Rogov P."/>
            <person name="Ross K."/>
            <person name="Ryan E."/>
            <person name="Settipalli S."/>
            <person name="Shea T."/>
            <person name="Sherpa N."/>
            <person name="Shi L."/>
            <person name="Shih D."/>
            <person name="Sparrow T."/>
            <person name="Spaulding J."/>
            <person name="Stalker J."/>
            <person name="Stange-Thomann N."/>
            <person name="Stavropoulos S."/>
            <person name="Stone C."/>
            <person name="Strader C."/>
            <person name="Tesfaye S."/>
            <person name="Thomson T."/>
            <person name="Thoulutsang Y."/>
            <person name="Thoulutsang D."/>
            <person name="Topham K."/>
            <person name="Topping I."/>
            <person name="Tsamla T."/>
            <person name="Vassiliev H."/>
            <person name="Vo A."/>
            <person name="Wangchuk T."/>
            <person name="Wangdi T."/>
            <person name="Weiand M."/>
            <person name="Wilkinson J."/>
            <person name="Wilson A."/>
            <person name="Yadav S."/>
            <person name="Young G."/>
            <person name="Yu Q."/>
            <person name="Zembek L."/>
            <person name="Zhong D."/>
            <person name="Zimmer A."/>
            <person name="Zwirko Z."/>
            <person name="Jaffe D.B."/>
            <person name="Alvarez P."/>
            <person name="Brockman W."/>
            <person name="Butler J."/>
            <person name="Chin C."/>
            <person name="Gnerre S."/>
            <person name="Grabherr M."/>
            <person name="Kleber M."/>
            <person name="Mauceli E."/>
            <person name="MacCallum I."/>
        </authorList>
    </citation>
    <scope>NUCLEOTIDE SEQUENCE [LARGE SCALE GENOMIC DNA]</scope>
    <source>
        <strain evidence="2">Tai18E2 / Tucson 14021-0261.01</strain>
    </source>
</reference>
<dbReference type="Proteomes" id="UP000002282">
    <property type="component" value="Chromosome 2L"/>
</dbReference>
<dbReference type="KEGG" id="dya:Dyak_GE28570"/>
<proteinExistence type="predicted"/>